<dbReference type="RefSeq" id="XP_024735767.1">
    <property type="nucleotide sequence ID" value="XM_024872675.1"/>
</dbReference>
<keyword evidence="3" id="KW-1185">Reference proteome</keyword>
<organism evidence="2 3">
    <name type="scientific">Hyaloscypha bicolor E</name>
    <dbReference type="NCBI Taxonomy" id="1095630"/>
    <lineage>
        <taxon>Eukaryota</taxon>
        <taxon>Fungi</taxon>
        <taxon>Dikarya</taxon>
        <taxon>Ascomycota</taxon>
        <taxon>Pezizomycotina</taxon>
        <taxon>Leotiomycetes</taxon>
        <taxon>Helotiales</taxon>
        <taxon>Hyaloscyphaceae</taxon>
        <taxon>Hyaloscypha</taxon>
        <taxon>Hyaloscypha bicolor</taxon>
    </lineage>
</organism>
<evidence type="ECO:0000313" key="3">
    <source>
        <dbReference type="Proteomes" id="UP000235371"/>
    </source>
</evidence>
<dbReference type="EMBL" id="KZ613817">
    <property type="protein sequence ID" value="PMD58863.1"/>
    <property type="molecule type" value="Genomic_DNA"/>
</dbReference>
<protein>
    <submittedName>
        <fullName evidence="2">Uncharacterized protein</fullName>
    </submittedName>
</protein>
<dbReference type="Proteomes" id="UP000235371">
    <property type="component" value="Unassembled WGS sequence"/>
</dbReference>
<accession>A0A2J6T7D8</accession>
<name>A0A2J6T7D8_9HELO</name>
<keyword evidence="1" id="KW-0472">Membrane</keyword>
<evidence type="ECO:0000313" key="2">
    <source>
        <dbReference type="EMBL" id="PMD58863.1"/>
    </source>
</evidence>
<evidence type="ECO:0000256" key="1">
    <source>
        <dbReference type="SAM" id="Phobius"/>
    </source>
</evidence>
<gene>
    <name evidence="2" type="ORF">K444DRAFT_417228</name>
</gene>
<dbReference type="GeneID" id="36580755"/>
<keyword evidence="1" id="KW-0812">Transmembrane</keyword>
<sequence length="197" mass="20733">MRKRGGGVGGGAGLGAGFGILVHGRSVSLHYFVYFYYASHPFPSCPSLDHRLAWPGLSGWLAGWLSIFCQSSASPLFGSSSARPPSLSELRAAAFLTTTAPISPDWANRLSKNAAAAAAAGSTHVSPTPEADQIRSEPGASCCVKVLSLCLRCLSVSRRPVAAEGTPTTRSILSPRSLFIHIAPRPDLSSSPFEHRD</sequence>
<keyword evidence="1" id="KW-1133">Transmembrane helix</keyword>
<feature type="transmembrane region" description="Helical" evidence="1">
    <location>
        <begin position="12"/>
        <end position="37"/>
    </location>
</feature>
<proteinExistence type="predicted"/>
<dbReference type="AlphaFoldDB" id="A0A2J6T7D8"/>
<reference evidence="2 3" key="1">
    <citation type="submission" date="2016-04" db="EMBL/GenBank/DDBJ databases">
        <title>A degradative enzymes factory behind the ericoid mycorrhizal symbiosis.</title>
        <authorList>
            <consortium name="DOE Joint Genome Institute"/>
            <person name="Martino E."/>
            <person name="Morin E."/>
            <person name="Grelet G."/>
            <person name="Kuo A."/>
            <person name="Kohler A."/>
            <person name="Daghino S."/>
            <person name="Barry K."/>
            <person name="Choi C."/>
            <person name="Cichocki N."/>
            <person name="Clum A."/>
            <person name="Copeland A."/>
            <person name="Hainaut M."/>
            <person name="Haridas S."/>
            <person name="Labutti K."/>
            <person name="Lindquist E."/>
            <person name="Lipzen A."/>
            <person name="Khouja H.-R."/>
            <person name="Murat C."/>
            <person name="Ohm R."/>
            <person name="Olson A."/>
            <person name="Spatafora J."/>
            <person name="Veneault-Fourrey C."/>
            <person name="Henrissat B."/>
            <person name="Grigoriev I."/>
            <person name="Martin F."/>
            <person name="Perotto S."/>
        </authorList>
    </citation>
    <scope>NUCLEOTIDE SEQUENCE [LARGE SCALE GENOMIC DNA]</scope>
    <source>
        <strain evidence="2 3">E</strain>
    </source>
</reference>
<dbReference type="InParanoid" id="A0A2J6T7D8"/>